<dbReference type="CDD" id="cd02696">
    <property type="entry name" value="MurNAc-LAA"/>
    <property type="match status" value="1"/>
</dbReference>
<protein>
    <recommendedName>
        <fullName evidence="2">N-acetylmuramoyl-L-alanine amidase</fullName>
        <ecNumber evidence="2">3.5.1.28</ecNumber>
    </recommendedName>
</protein>
<dbReference type="PANTHER" id="PTHR30404">
    <property type="entry name" value="N-ACETYLMURAMOYL-L-ALANINE AMIDASE"/>
    <property type="match status" value="1"/>
</dbReference>
<evidence type="ECO:0000313" key="7">
    <source>
        <dbReference type="Proteomes" id="UP000265926"/>
    </source>
</evidence>
<dbReference type="Proteomes" id="UP000265926">
    <property type="component" value="Unassembled WGS sequence"/>
</dbReference>
<proteinExistence type="predicted"/>
<feature type="domain" description="MurNAc-LAA" evidence="5">
    <location>
        <begin position="100"/>
        <end position="258"/>
    </location>
</feature>
<evidence type="ECO:0000256" key="1">
    <source>
        <dbReference type="ARBA" id="ARBA00001561"/>
    </source>
</evidence>
<comment type="catalytic activity">
    <reaction evidence="1">
        <text>Hydrolyzes the link between N-acetylmuramoyl residues and L-amino acid residues in certain cell-wall glycopeptides.</text>
        <dbReference type="EC" id="3.5.1.28"/>
    </reaction>
</comment>
<name>A0A399T0N7_9BACT</name>
<evidence type="ECO:0000256" key="4">
    <source>
        <dbReference type="SAM" id="MobiDB-lite"/>
    </source>
</evidence>
<evidence type="ECO:0000313" key="6">
    <source>
        <dbReference type="EMBL" id="RIJ47751.1"/>
    </source>
</evidence>
<accession>A0A399T0N7</accession>
<evidence type="ECO:0000256" key="2">
    <source>
        <dbReference type="ARBA" id="ARBA00011901"/>
    </source>
</evidence>
<feature type="region of interest" description="Disordered" evidence="4">
    <location>
        <begin position="270"/>
        <end position="299"/>
    </location>
</feature>
<dbReference type="GO" id="GO:0030288">
    <property type="term" value="C:outer membrane-bounded periplasmic space"/>
    <property type="evidence" value="ECO:0007669"/>
    <property type="project" value="TreeGrafter"/>
</dbReference>
<dbReference type="AlphaFoldDB" id="A0A399T0N7"/>
<dbReference type="OrthoDB" id="9806267at2"/>
<keyword evidence="7" id="KW-1185">Reference proteome</keyword>
<dbReference type="GO" id="GO:0009253">
    <property type="term" value="P:peptidoglycan catabolic process"/>
    <property type="evidence" value="ECO:0007669"/>
    <property type="project" value="InterPro"/>
</dbReference>
<dbReference type="InterPro" id="IPR002508">
    <property type="entry name" value="MurNAc-LAA_cat"/>
</dbReference>
<dbReference type="PANTHER" id="PTHR30404:SF0">
    <property type="entry name" value="N-ACETYLMURAMOYL-L-ALANINE AMIDASE AMIC"/>
    <property type="match status" value="1"/>
</dbReference>
<reference evidence="6 7" key="1">
    <citation type="submission" date="2018-08" db="EMBL/GenBank/DDBJ databases">
        <title>Pallidiluteibacterium maritimus gen. nov., sp. nov., isolated from coastal sediment.</title>
        <authorList>
            <person name="Zhou L.Y."/>
        </authorList>
    </citation>
    <scope>NUCLEOTIDE SEQUENCE [LARGE SCALE GENOMIC DNA]</scope>
    <source>
        <strain evidence="6 7">XSD2</strain>
    </source>
</reference>
<sequence length="392" mass="44608">MKTSLKKHIFLPLILLLSIQQLSFKKATTQDKDERRLSVVVIDPGHGGKDPGTVGGKVQEKDVVLDIALKLGNQIKNEFPEVNVVYTRKSDVFIPLHKRADIANKNNADLFISIHANAVEQSYVYGTETFVLGQHRSEDNLEVAKKENSVILLEDDYTNTYEGFDPNSSESYIMFELVQDEYKEQSISLANRVQNEFRERAMRKDRSVKEAGFLVLRRTTMPSVLIETGFLSNATERNYLSSENGRKNMAEAIFRAFKAYKTEVEQKSSFHLATNDVKPQPVPRPAEETKQNNTQPAVTETKATKENDLFYSVQIAALKKKLDTTPENFEGLTNVFREDAEKLSRYFSGKYKSLKEAELQLETIKKKYPSAFVVAFLNNQLISVKMALELEK</sequence>
<dbReference type="Pfam" id="PF01520">
    <property type="entry name" value="Amidase_3"/>
    <property type="match status" value="1"/>
</dbReference>
<dbReference type="EMBL" id="QWGR01000007">
    <property type="protein sequence ID" value="RIJ47751.1"/>
    <property type="molecule type" value="Genomic_DNA"/>
</dbReference>
<evidence type="ECO:0000259" key="5">
    <source>
        <dbReference type="SMART" id="SM00646"/>
    </source>
</evidence>
<dbReference type="RefSeq" id="WP_119438639.1">
    <property type="nucleotide sequence ID" value="NZ_QWGR01000007.1"/>
</dbReference>
<organism evidence="6 7">
    <name type="scientific">Maribellus luteus</name>
    <dbReference type="NCBI Taxonomy" id="2305463"/>
    <lineage>
        <taxon>Bacteria</taxon>
        <taxon>Pseudomonadati</taxon>
        <taxon>Bacteroidota</taxon>
        <taxon>Bacteroidia</taxon>
        <taxon>Marinilabiliales</taxon>
        <taxon>Prolixibacteraceae</taxon>
        <taxon>Maribellus</taxon>
    </lineage>
</organism>
<dbReference type="SUPFAM" id="SSF53187">
    <property type="entry name" value="Zn-dependent exopeptidases"/>
    <property type="match status" value="1"/>
</dbReference>
<comment type="caution">
    <text evidence="6">The sequence shown here is derived from an EMBL/GenBank/DDBJ whole genome shotgun (WGS) entry which is preliminary data.</text>
</comment>
<keyword evidence="3" id="KW-0378">Hydrolase</keyword>
<dbReference type="EC" id="3.5.1.28" evidence="2"/>
<dbReference type="InterPro" id="IPR050695">
    <property type="entry name" value="N-acetylmuramoyl_amidase_3"/>
</dbReference>
<evidence type="ECO:0000256" key="3">
    <source>
        <dbReference type="ARBA" id="ARBA00022801"/>
    </source>
</evidence>
<dbReference type="FunFam" id="3.40.630.40:FF:000005">
    <property type="entry name" value="N-acetylmuramoyl-L-alanine amidase (AmiA)"/>
    <property type="match status" value="1"/>
</dbReference>
<dbReference type="GO" id="GO:0008745">
    <property type="term" value="F:N-acetylmuramoyl-L-alanine amidase activity"/>
    <property type="evidence" value="ECO:0007669"/>
    <property type="project" value="UniProtKB-EC"/>
</dbReference>
<dbReference type="Gene3D" id="3.40.630.40">
    <property type="entry name" value="Zn-dependent exopeptidases"/>
    <property type="match status" value="1"/>
</dbReference>
<gene>
    <name evidence="6" type="ORF">D1614_14330</name>
</gene>
<dbReference type="SMART" id="SM00646">
    <property type="entry name" value="Ami_3"/>
    <property type="match status" value="1"/>
</dbReference>